<name>A0AAN6GVT1_9BASI</name>
<evidence type="ECO:0008006" key="4">
    <source>
        <dbReference type="Google" id="ProtNLM"/>
    </source>
</evidence>
<gene>
    <name evidence="2" type="ORF">OC846_001546</name>
</gene>
<sequence>MFAVLAFILQAVAVFAQPTDQELGLHRRLNGLDGHTFFIGLNRDEPALPRLTLPLKGYHERSSFNALVSGTEPECVVSTAAFNVSASQYAYSKGMKYVDRLNPAIHGEVYYSDLTLQDASCPALVASINSTKEFASCGITWARDPGYDDHVYSMFYNWDRAISPVQIGFHYDFARPEFRVGSDCGVIRDEQWIDAKAPQKESYGFWSPEGAIGRGYHGRLVIDPKHSDIVTSVPDAEEIIKSLGLSPIRDAAGRTTATYPCNKPPKVVVTVGKVEVSLTETVLTYRKVGVGRCQLPIHGNHGHTLAPTLGSAFLASIDQVIFQLDTAQLAILPLAAKQPK</sequence>
<reference evidence="2" key="1">
    <citation type="journal article" date="2023" name="PhytoFront">
        <title>Draft Genome Resources of Seven Strains of Tilletia horrida, Causal Agent of Kernel Smut of Rice.</title>
        <authorList>
            <person name="Khanal S."/>
            <person name="Antony Babu S."/>
            <person name="Zhou X.G."/>
        </authorList>
    </citation>
    <scope>NUCLEOTIDE SEQUENCE</scope>
    <source>
        <strain evidence="2">TX6</strain>
    </source>
</reference>
<feature type="signal peptide" evidence="1">
    <location>
        <begin position="1"/>
        <end position="16"/>
    </location>
</feature>
<evidence type="ECO:0000313" key="2">
    <source>
        <dbReference type="EMBL" id="KAK0555880.1"/>
    </source>
</evidence>
<comment type="caution">
    <text evidence="2">The sequence shown here is derived from an EMBL/GenBank/DDBJ whole genome shotgun (WGS) entry which is preliminary data.</text>
</comment>
<evidence type="ECO:0000256" key="1">
    <source>
        <dbReference type="SAM" id="SignalP"/>
    </source>
</evidence>
<feature type="chain" id="PRO_5042972012" description="Peptidase A1 domain-containing protein" evidence="1">
    <location>
        <begin position="17"/>
        <end position="340"/>
    </location>
</feature>
<dbReference type="AlphaFoldDB" id="A0AAN6GVT1"/>
<organism evidence="2 3">
    <name type="scientific">Tilletia horrida</name>
    <dbReference type="NCBI Taxonomy" id="155126"/>
    <lineage>
        <taxon>Eukaryota</taxon>
        <taxon>Fungi</taxon>
        <taxon>Dikarya</taxon>
        <taxon>Basidiomycota</taxon>
        <taxon>Ustilaginomycotina</taxon>
        <taxon>Exobasidiomycetes</taxon>
        <taxon>Tilletiales</taxon>
        <taxon>Tilletiaceae</taxon>
        <taxon>Tilletia</taxon>
    </lineage>
</organism>
<proteinExistence type="predicted"/>
<keyword evidence="1" id="KW-0732">Signal</keyword>
<accession>A0AAN6GVT1</accession>
<protein>
    <recommendedName>
        <fullName evidence="4">Peptidase A1 domain-containing protein</fullName>
    </recommendedName>
</protein>
<dbReference type="EMBL" id="JAPDMZ010000023">
    <property type="protein sequence ID" value="KAK0555880.1"/>
    <property type="molecule type" value="Genomic_DNA"/>
</dbReference>
<dbReference type="Proteomes" id="UP001176517">
    <property type="component" value="Unassembled WGS sequence"/>
</dbReference>
<keyword evidence="3" id="KW-1185">Reference proteome</keyword>
<dbReference type="Gene3D" id="2.40.70.10">
    <property type="entry name" value="Acid Proteases"/>
    <property type="match status" value="1"/>
</dbReference>
<evidence type="ECO:0000313" key="3">
    <source>
        <dbReference type="Proteomes" id="UP001176517"/>
    </source>
</evidence>
<dbReference type="InterPro" id="IPR021109">
    <property type="entry name" value="Peptidase_aspartic_dom_sf"/>
</dbReference>